<evidence type="ECO:0000313" key="2">
    <source>
        <dbReference type="Proteomes" id="UP000005239"/>
    </source>
</evidence>
<dbReference type="AlphaFoldDB" id="A0A2A6BQP8"/>
<proteinExistence type="predicted"/>
<name>A0A2A6BQP8_PRIPA</name>
<reference evidence="1" key="2">
    <citation type="submission" date="2022-06" db="UniProtKB">
        <authorList>
            <consortium name="EnsemblMetazoa"/>
        </authorList>
    </citation>
    <scope>IDENTIFICATION</scope>
    <source>
        <strain evidence="1">PS312</strain>
    </source>
</reference>
<evidence type="ECO:0000313" key="1">
    <source>
        <dbReference type="EnsemblMetazoa" id="PPA36668.1"/>
    </source>
</evidence>
<accession>A0A8R1UR40</accession>
<keyword evidence="2" id="KW-1185">Reference proteome</keyword>
<gene>
    <name evidence="1" type="primary">WBGene00275037</name>
</gene>
<protein>
    <submittedName>
        <fullName evidence="1">Uncharacterized protein</fullName>
    </submittedName>
</protein>
<reference evidence="2" key="1">
    <citation type="journal article" date="2008" name="Nat. Genet.">
        <title>The Pristionchus pacificus genome provides a unique perspective on nematode lifestyle and parasitism.</title>
        <authorList>
            <person name="Dieterich C."/>
            <person name="Clifton S.W."/>
            <person name="Schuster L.N."/>
            <person name="Chinwalla A."/>
            <person name="Delehaunty K."/>
            <person name="Dinkelacker I."/>
            <person name="Fulton L."/>
            <person name="Fulton R."/>
            <person name="Godfrey J."/>
            <person name="Minx P."/>
            <person name="Mitreva M."/>
            <person name="Roeseler W."/>
            <person name="Tian H."/>
            <person name="Witte H."/>
            <person name="Yang S.P."/>
            <person name="Wilson R.K."/>
            <person name="Sommer R.J."/>
        </authorList>
    </citation>
    <scope>NUCLEOTIDE SEQUENCE [LARGE SCALE GENOMIC DNA]</scope>
    <source>
        <strain evidence="2">PS312</strain>
    </source>
</reference>
<dbReference type="EnsemblMetazoa" id="PPA36668.1">
    <property type="protein sequence ID" value="PPA36668.1"/>
    <property type="gene ID" value="WBGene00275037"/>
</dbReference>
<organism evidence="1 2">
    <name type="scientific">Pristionchus pacificus</name>
    <name type="common">Parasitic nematode worm</name>
    <dbReference type="NCBI Taxonomy" id="54126"/>
    <lineage>
        <taxon>Eukaryota</taxon>
        <taxon>Metazoa</taxon>
        <taxon>Ecdysozoa</taxon>
        <taxon>Nematoda</taxon>
        <taxon>Chromadorea</taxon>
        <taxon>Rhabditida</taxon>
        <taxon>Rhabditina</taxon>
        <taxon>Diplogasteromorpha</taxon>
        <taxon>Diplogasteroidea</taxon>
        <taxon>Neodiplogasteridae</taxon>
        <taxon>Pristionchus</taxon>
    </lineage>
</organism>
<dbReference type="Proteomes" id="UP000005239">
    <property type="component" value="Unassembled WGS sequence"/>
</dbReference>
<accession>A0A2A6BQP8</accession>
<sequence>MVFLFSSLFLLLFHSFVQAEISSNCAQHVCLRIHGCLKSTGANAIWYFKMVSDSTVKWCTKAYVTIVFEQSARDIWSIDVATNVSDKTLRYGPDLMRDFLNYSITHTIYSIRTPSLHSIDWKEPRLVLAPDDRRWCKKDGTELMELLKLEGKEYCNTDIRFSKNERDRFIEKLRKEEEKTWESNETAIDNTAIVQRLLDSADEGNCSLETIDDYCRKDCLKITMLNDSLECDSQLWLKGDTDQWWKVDGGRCRTKDEWTIIRNSRRHNYSQNSPVLQCSTHVPACQYDIDLAFTILLVYSGIMTVVIIALYAVLYRALDKRVAPIANEMPPSIYSCESTETKSQKTVKTKRSVKTKREEKAPMVEPLKTVFDDGNYENLTIHK</sequence>